<keyword evidence="7" id="KW-1185">Reference proteome</keyword>
<evidence type="ECO:0000313" key="7">
    <source>
        <dbReference type="Proteomes" id="UP000622707"/>
    </source>
</evidence>
<feature type="transmembrane region" description="Helical" evidence="5">
    <location>
        <begin position="122"/>
        <end position="142"/>
    </location>
</feature>
<gene>
    <name evidence="6" type="ORF">JI746_25795</name>
</gene>
<dbReference type="PANTHER" id="PTHR43483">
    <property type="entry name" value="MEMBRANE TRANSPORTER PROTEIN HI_0806-RELATED"/>
    <property type="match status" value="1"/>
</dbReference>
<evidence type="ECO:0000256" key="1">
    <source>
        <dbReference type="ARBA" id="ARBA00004141"/>
    </source>
</evidence>
<comment type="subcellular location">
    <subcellularLocation>
        <location evidence="5">Cell membrane</location>
        <topology evidence="5">Multi-pass membrane protein</topology>
    </subcellularLocation>
    <subcellularLocation>
        <location evidence="1">Membrane</location>
        <topology evidence="1">Multi-pass membrane protein</topology>
    </subcellularLocation>
</comment>
<protein>
    <recommendedName>
        <fullName evidence="5">Probable membrane transporter protein</fullName>
    </recommendedName>
</protein>
<keyword evidence="5" id="KW-1003">Cell membrane</keyword>
<accession>A0ABS1JW57</accession>
<dbReference type="InterPro" id="IPR002781">
    <property type="entry name" value="TM_pro_TauE-like"/>
</dbReference>
<comment type="caution">
    <text evidence="6">The sequence shown here is derived from an EMBL/GenBank/DDBJ whole genome shotgun (WGS) entry which is preliminary data.</text>
</comment>
<evidence type="ECO:0000313" key="6">
    <source>
        <dbReference type="EMBL" id="MBL0428545.1"/>
    </source>
</evidence>
<feature type="transmembrane region" description="Helical" evidence="5">
    <location>
        <begin position="57"/>
        <end position="90"/>
    </location>
</feature>
<name>A0ABS1JW57_9BURK</name>
<feature type="transmembrane region" description="Helical" evidence="5">
    <location>
        <begin position="275"/>
        <end position="293"/>
    </location>
</feature>
<dbReference type="Pfam" id="PF01925">
    <property type="entry name" value="TauE"/>
    <property type="match status" value="1"/>
</dbReference>
<proteinExistence type="inferred from homology"/>
<feature type="transmembrane region" description="Helical" evidence="5">
    <location>
        <begin position="148"/>
        <end position="167"/>
    </location>
</feature>
<evidence type="ECO:0000256" key="2">
    <source>
        <dbReference type="ARBA" id="ARBA00022692"/>
    </source>
</evidence>
<evidence type="ECO:0000256" key="3">
    <source>
        <dbReference type="ARBA" id="ARBA00022989"/>
    </source>
</evidence>
<dbReference type="PANTHER" id="PTHR43483:SF3">
    <property type="entry name" value="MEMBRANE TRANSPORTER PROTEIN HI_0806-RELATED"/>
    <property type="match status" value="1"/>
</dbReference>
<feature type="transmembrane region" description="Helical" evidence="5">
    <location>
        <begin position="96"/>
        <end position="115"/>
    </location>
</feature>
<organism evidence="6 7">
    <name type="scientific">Ramlibacter alkalitolerans</name>
    <dbReference type="NCBI Taxonomy" id="2039631"/>
    <lineage>
        <taxon>Bacteria</taxon>
        <taxon>Pseudomonadati</taxon>
        <taxon>Pseudomonadota</taxon>
        <taxon>Betaproteobacteria</taxon>
        <taxon>Burkholderiales</taxon>
        <taxon>Comamonadaceae</taxon>
        <taxon>Ramlibacter</taxon>
    </lineage>
</organism>
<dbReference type="EMBL" id="JAEQND010000019">
    <property type="protein sequence ID" value="MBL0428545.1"/>
    <property type="molecule type" value="Genomic_DNA"/>
</dbReference>
<feature type="transmembrane region" description="Helical" evidence="5">
    <location>
        <begin position="179"/>
        <end position="201"/>
    </location>
</feature>
<keyword evidence="3 5" id="KW-1133">Transmembrane helix</keyword>
<evidence type="ECO:0000256" key="4">
    <source>
        <dbReference type="ARBA" id="ARBA00023136"/>
    </source>
</evidence>
<keyword evidence="2 5" id="KW-0812">Transmembrane</keyword>
<sequence length="294" mass="30686">MRRPAPGRAGRPVRKISWPRSCRPEPRLLLRSVKWGAAPRVPCRACGRAPECAPVEYLFVLVVGLGAGTLGGVIGTGSSIVLMPVLVILFGPRQAVPIMAIAAIMGNAGRVIAWWRDIDWPACLAYCATAVPGAVLGASLLLSIPPGVAELALGVFFLSLIPLRRWLAHRAIRLSKWHLAWLGAPLGLLTGLVVSTGPLTVPLFTFYGLERGGLLGTEAAASIGMYGSKVAAFQVLGALPASVALDGVIVGSSLMAGSFLGRAIVLALTPGAYRTLVDGLMLCSGLTLLWAAVK</sequence>
<feature type="transmembrane region" description="Helical" evidence="5">
    <location>
        <begin position="248"/>
        <end position="268"/>
    </location>
</feature>
<evidence type="ECO:0000256" key="5">
    <source>
        <dbReference type="RuleBase" id="RU363041"/>
    </source>
</evidence>
<reference evidence="6 7" key="1">
    <citation type="journal article" date="2017" name="Int. J. Syst. Evol. Microbiol.">
        <title>Ramlibacter alkalitolerans sp. nov., alkali-tolerant bacterium isolated from soil of ginseng.</title>
        <authorList>
            <person name="Lee D.H."/>
            <person name="Cha C.J."/>
        </authorList>
    </citation>
    <scope>NUCLEOTIDE SEQUENCE [LARGE SCALE GENOMIC DNA]</scope>
    <source>
        <strain evidence="6 7">KACC 19305</strain>
    </source>
</reference>
<keyword evidence="4 5" id="KW-0472">Membrane</keyword>
<comment type="similarity">
    <text evidence="5">Belongs to the 4-toluene sulfonate uptake permease (TSUP) (TC 2.A.102) family.</text>
</comment>
<dbReference type="Proteomes" id="UP000622707">
    <property type="component" value="Unassembled WGS sequence"/>
</dbReference>